<keyword evidence="5 6" id="KW-0472">Membrane</keyword>
<feature type="transmembrane region" description="Helical" evidence="6">
    <location>
        <begin position="359"/>
        <end position="378"/>
    </location>
</feature>
<feature type="transmembrane region" description="Helical" evidence="6">
    <location>
        <begin position="199"/>
        <end position="221"/>
    </location>
</feature>
<dbReference type="CDD" id="cd17324">
    <property type="entry name" value="MFS_NepI_like"/>
    <property type="match status" value="1"/>
</dbReference>
<keyword evidence="4 6" id="KW-1133">Transmembrane helix</keyword>
<evidence type="ECO:0000256" key="3">
    <source>
        <dbReference type="ARBA" id="ARBA00022692"/>
    </source>
</evidence>
<sequence>MNKALLSLAIGGFGIGLTEFVIMGILPEVATAFNISIPQAGHFISAYALGVVIGAPTLTGIGSKWPAHKVLLALMVWFTVFNTISAFANGYYQFLILRFLSGLPHGAFFGIGAVVAGKLSKPGKQAQGIAIMFSGLTIANLLGVPLGTYLGKGFNWNVSFLMVGFVGFLAVLSVKFWMPELKKSSATRFVEEFKIFRRLELWLIILLTTIGTGGFFAWYSYIAPLITDVAGHPKEMVSLAMILAGLGMFIGNFIGAKLAEKFSPINAIIITLIFMVICLGLNTYLASDKIMVLVMTFIIGTITFCLSTPIQVAIINASKGSETLGSSLNQSAFNIGNATGAYFAGIPIAMGFGYTSADWIGAAMASVGVIIAFGIIALRQQQKRKNSELKTCYS</sequence>
<feature type="transmembrane region" description="Helical" evidence="6">
    <location>
        <begin position="156"/>
        <end position="178"/>
    </location>
</feature>
<dbReference type="InterPro" id="IPR050189">
    <property type="entry name" value="MFS_Efflux_Transporters"/>
</dbReference>
<evidence type="ECO:0000256" key="6">
    <source>
        <dbReference type="SAM" id="Phobius"/>
    </source>
</evidence>
<dbReference type="Gene3D" id="1.20.1250.20">
    <property type="entry name" value="MFS general substrate transporter like domains"/>
    <property type="match status" value="2"/>
</dbReference>
<name>A0ABX1DBA8_9FLAO</name>
<dbReference type="PANTHER" id="PTHR43124:SF3">
    <property type="entry name" value="CHLORAMPHENICOL EFFLUX PUMP RV0191"/>
    <property type="match status" value="1"/>
</dbReference>
<feature type="transmembrane region" description="Helical" evidence="6">
    <location>
        <begin position="291"/>
        <end position="314"/>
    </location>
</feature>
<proteinExistence type="predicted"/>
<protein>
    <submittedName>
        <fullName evidence="8">MFS transporter</fullName>
    </submittedName>
</protein>
<feature type="domain" description="Major facilitator superfamily (MFS) profile" evidence="7">
    <location>
        <begin position="4"/>
        <end position="380"/>
    </location>
</feature>
<dbReference type="PANTHER" id="PTHR43124">
    <property type="entry name" value="PURINE EFFLUX PUMP PBUE"/>
    <property type="match status" value="1"/>
</dbReference>
<reference evidence="8 9" key="1">
    <citation type="submission" date="2020-03" db="EMBL/GenBank/DDBJ databases">
        <title>Tamlana sp. nov, isolated from XXX.</title>
        <authorList>
            <person name="Cao W.R."/>
        </authorList>
    </citation>
    <scope>NUCLEOTIDE SEQUENCE [LARGE SCALE GENOMIC DNA]</scope>
    <source>
        <strain evidence="8 9">HST1-43</strain>
    </source>
</reference>
<keyword evidence="2" id="KW-1003">Cell membrane</keyword>
<feature type="transmembrane region" description="Helical" evidence="6">
    <location>
        <begin position="42"/>
        <end position="63"/>
    </location>
</feature>
<evidence type="ECO:0000256" key="1">
    <source>
        <dbReference type="ARBA" id="ARBA00004651"/>
    </source>
</evidence>
<accession>A0ABX1DBA8</accession>
<feature type="transmembrane region" description="Helical" evidence="6">
    <location>
        <begin position="129"/>
        <end position="150"/>
    </location>
</feature>
<feature type="transmembrane region" description="Helical" evidence="6">
    <location>
        <begin position="236"/>
        <end position="255"/>
    </location>
</feature>
<comment type="caution">
    <text evidence="8">The sequence shown here is derived from an EMBL/GenBank/DDBJ whole genome shotgun (WGS) entry which is preliminary data.</text>
</comment>
<organism evidence="8 9">
    <name type="scientific">Tamlana crocina</name>
    <dbReference type="NCBI Taxonomy" id="393006"/>
    <lineage>
        <taxon>Bacteria</taxon>
        <taxon>Pseudomonadati</taxon>
        <taxon>Bacteroidota</taxon>
        <taxon>Flavobacteriia</taxon>
        <taxon>Flavobacteriales</taxon>
        <taxon>Flavobacteriaceae</taxon>
        <taxon>Tamlana</taxon>
    </lineage>
</organism>
<keyword evidence="9" id="KW-1185">Reference proteome</keyword>
<dbReference type="Proteomes" id="UP000760545">
    <property type="component" value="Unassembled WGS sequence"/>
</dbReference>
<dbReference type="EMBL" id="JAAVJS010000010">
    <property type="protein sequence ID" value="NJX15638.1"/>
    <property type="molecule type" value="Genomic_DNA"/>
</dbReference>
<feature type="transmembrane region" description="Helical" evidence="6">
    <location>
        <begin position="335"/>
        <end position="353"/>
    </location>
</feature>
<evidence type="ECO:0000256" key="5">
    <source>
        <dbReference type="ARBA" id="ARBA00023136"/>
    </source>
</evidence>
<keyword evidence="3 6" id="KW-0812">Transmembrane</keyword>
<comment type="subcellular location">
    <subcellularLocation>
        <location evidence="1">Cell membrane</location>
        <topology evidence="1">Multi-pass membrane protein</topology>
    </subcellularLocation>
</comment>
<dbReference type="RefSeq" id="WP_167917876.1">
    <property type="nucleotide sequence ID" value="NZ_JAAVJS010000010.1"/>
</dbReference>
<dbReference type="InterPro" id="IPR020846">
    <property type="entry name" value="MFS_dom"/>
</dbReference>
<gene>
    <name evidence="8" type="ORF">HC176_09060</name>
</gene>
<dbReference type="SUPFAM" id="SSF103473">
    <property type="entry name" value="MFS general substrate transporter"/>
    <property type="match status" value="1"/>
</dbReference>
<feature type="transmembrane region" description="Helical" evidence="6">
    <location>
        <begin position="70"/>
        <end position="88"/>
    </location>
</feature>
<dbReference type="InterPro" id="IPR011701">
    <property type="entry name" value="MFS"/>
</dbReference>
<evidence type="ECO:0000313" key="8">
    <source>
        <dbReference type="EMBL" id="NJX15638.1"/>
    </source>
</evidence>
<evidence type="ECO:0000259" key="7">
    <source>
        <dbReference type="PROSITE" id="PS50850"/>
    </source>
</evidence>
<feature type="transmembrane region" description="Helical" evidence="6">
    <location>
        <begin position="94"/>
        <end position="117"/>
    </location>
</feature>
<dbReference type="InterPro" id="IPR036259">
    <property type="entry name" value="MFS_trans_sf"/>
</dbReference>
<feature type="transmembrane region" description="Helical" evidence="6">
    <location>
        <begin position="267"/>
        <end position="285"/>
    </location>
</feature>
<evidence type="ECO:0000256" key="2">
    <source>
        <dbReference type="ARBA" id="ARBA00022475"/>
    </source>
</evidence>
<evidence type="ECO:0000313" key="9">
    <source>
        <dbReference type="Proteomes" id="UP000760545"/>
    </source>
</evidence>
<dbReference type="Pfam" id="PF07690">
    <property type="entry name" value="MFS_1"/>
    <property type="match status" value="1"/>
</dbReference>
<dbReference type="PROSITE" id="PS50850">
    <property type="entry name" value="MFS"/>
    <property type="match status" value="1"/>
</dbReference>
<evidence type="ECO:0000256" key="4">
    <source>
        <dbReference type="ARBA" id="ARBA00022989"/>
    </source>
</evidence>